<reference evidence="1 2" key="1">
    <citation type="journal article" date="2020" name="Nature">
        <title>Six reference-quality genomes reveal evolution of bat adaptations.</title>
        <authorList>
            <person name="Jebb D."/>
            <person name="Huang Z."/>
            <person name="Pippel M."/>
            <person name="Hughes G.M."/>
            <person name="Lavrichenko K."/>
            <person name="Devanna P."/>
            <person name="Winkler S."/>
            <person name="Jermiin L.S."/>
            <person name="Skirmuntt E.C."/>
            <person name="Katzourakis A."/>
            <person name="Burkitt-Gray L."/>
            <person name="Ray D.A."/>
            <person name="Sullivan K.A.M."/>
            <person name="Roscito J.G."/>
            <person name="Kirilenko B.M."/>
            <person name="Davalos L.M."/>
            <person name="Corthals A.P."/>
            <person name="Power M.L."/>
            <person name="Jones G."/>
            <person name="Ransome R.D."/>
            <person name="Dechmann D.K.N."/>
            <person name="Locatelli A.G."/>
            <person name="Puechmaille S.J."/>
            <person name="Fedrigo O."/>
            <person name="Jarvis E.D."/>
            <person name="Hiller M."/>
            <person name="Vernes S.C."/>
            <person name="Myers E.W."/>
            <person name="Teeling E.C."/>
        </authorList>
    </citation>
    <scope>NUCLEOTIDE SEQUENCE [LARGE SCALE GENOMIC DNA]</scope>
    <source>
        <strain evidence="1">MMyoMyo1</strain>
        <tissue evidence="1">Flight muscle</tissue>
    </source>
</reference>
<gene>
    <name evidence="1" type="ORF">mMyoMyo1_008392</name>
</gene>
<evidence type="ECO:0000313" key="1">
    <source>
        <dbReference type="EMBL" id="KAF6324956.1"/>
    </source>
</evidence>
<dbReference type="AlphaFoldDB" id="A0A7J7VJ33"/>
<accession>A0A7J7VJ33</accession>
<protein>
    <submittedName>
        <fullName evidence="1">Uncharacterized protein</fullName>
    </submittedName>
</protein>
<proteinExistence type="predicted"/>
<name>A0A7J7VJ33_MYOMY</name>
<evidence type="ECO:0000313" key="2">
    <source>
        <dbReference type="Proteomes" id="UP000527355"/>
    </source>
</evidence>
<organism evidence="1 2">
    <name type="scientific">Myotis myotis</name>
    <name type="common">Greater mouse-eared bat</name>
    <name type="synonym">Vespertilio myotis</name>
    <dbReference type="NCBI Taxonomy" id="51298"/>
    <lineage>
        <taxon>Eukaryota</taxon>
        <taxon>Metazoa</taxon>
        <taxon>Chordata</taxon>
        <taxon>Craniata</taxon>
        <taxon>Vertebrata</taxon>
        <taxon>Euteleostomi</taxon>
        <taxon>Mammalia</taxon>
        <taxon>Eutheria</taxon>
        <taxon>Laurasiatheria</taxon>
        <taxon>Chiroptera</taxon>
        <taxon>Yangochiroptera</taxon>
        <taxon>Vespertilionidae</taxon>
        <taxon>Myotis</taxon>
    </lineage>
</organism>
<comment type="caution">
    <text evidence="1">The sequence shown here is derived from an EMBL/GenBank/DDBJ whole genome shotgun (WGS) entry which is preliminary data.</text>
</comment>
<dbReference type="EMBL" id="JABWUV010000010">
    <property type="protein sequence ID" value="KAF6324956.1"/>
    <property type="molecule type" value="Genomic_DNA"/>
</dbReference>
<keyword evidence="2" id="KW-1185">Reference proteome</keyword>
<sequence length="173" mass="19842">MRLCSFSFLCKWGKYCVLYIIIDLFFPFNNRETHLICFVVFLNMNVSYFSCSDTDGHFQSFDVSHSTVLSSPATPAIATGWSVSQGRDQEVEFLGHRTGWQCSLLPCRLPSREMYKFPYLSTRLSVHMLNTLQSKLQFLPVAFDVSCIHSDSETLTGTMGSWHLCAERLRAKR</sequence>
<dbReference type="Proteomes" id="UP000527355">
    <property type="component" value="Unassembled WGS sequence"/>
</dbReference>